<dbReference type="EMBL" id="VTOW01000003">
    <property type="protein sequence ID" value="NKE72283.1"/>
    <property type="molecule type" value="Genomic_DNA"/>
</dbReference>
<evidence type="ECO:0000313" key="3">
    <source>
        <dbReference type="Proteomes" id="UP000534783"/>
    </source>
</evidence>
<dbReference type="Proteomes" id="UP000534783">
    <property type="component" value="Unassembled WGS sequence"/>
</dbReference>
<gene>
    <name evidence="2" type="ORF">MNODULE_16155</name>
</gene>
<comment type="caution">
    <text evidence="2">The sequence shown here is derived from an EMBL/GenBank/DDBJ whole genome shotgun (WGS) entry which is preliminary data.</text>
</comment>
<accession>A0A7X6DRY6</accession>
<evidence type="ECO:0000313" key="2">
    <source>
        <dbReference type="EMBL" id="NKE72283.1"/>
    </source>
</evidence>
<sequence length="252" mass="28052">MVLIPEGAFVMGNNGRPTGEGAGDEDEQPEHEVFVKSFYIDVYETTNAHYKNFVDAGGAEPPLLWRNGDYPPAKVNHPVVYVSWYDADAYCRWAGKRLPTEQEWEKAARGTDGRHFPWGTPFSFQKANTPQYWLAKGIDVSKGSTLPVASFEEGKSPYGLYDMAGNVYEWVSDWYLPYPGNPFPNIHYGMKNKVLRGGSWYDCLSYGCGLSAPSYNRSRFTPEIKNKGFGFRCAKDAVGGVNAGGRGKGAKR</sequence>
<evidence type="ECO:0000259" key="1">
    <source>
        <dbReference type="Pfam" id="PF03781"/>
    </source>
</evidence>
<dbReference type="PANTHER" id="PTHR23150">
    <property type="entry name" value="SULFATASE MODIFYING FACTOR 1, 2"/>
    <property type="match status" value="1"/>
</dbReference>
<dbReference type="Pfam" id="PF03781">
    <property type="entry name" value="FGE-sulfatase"/>
    <property type="match status" value="1"/>
</dbReference>
<dbReference type="InterPro" id="IPR042095">
    <property type="entry name" value="SUMF_sf"/>
</dbReference>
<dbReference type="SUPFAM" id="SSF56436">
    <property type="entry name" value="C-type lectin-like"/>
    <property type="match status" value="1"/>
</dbReference>
<dbReference type="GO" id="GO:0120147">
    <property type="term" value="F:formylglycine-generating oxidase activity"/>
    <property type="evidence" value="ECO:0007669"/>
    <property type="project" value="TreeGrafter"/>
</dbReference>
<organism evidence="2 3">
    <name type="scientific">Candidatus Manganitrophus noduliformans</name>
    <dbReference type="NCBI Taxonomy" id="2606439"/>
    <lineage>
        <taxon>Bacteria</taxon>
        <taxon>Pseudomonadati</taxon>
        <taxon>Nitrospirota</taxon>
        <taxon>Nitrospiria</taxon>
        <taxon>Candidatus Troglogloeales</taxon>
        <taxon>Candidatus Manganitrophaceae</taxon>
        <taxon>Candidatus Manganitrophus</taxon>
    </lineage>
</organism>
<name>A0A7X6DRY6_9BACT</name>
<dbReference type="Gene3D" id="3.90.1580.10">
    <property type="entry name" value="paralog of FGE (formylglycine-generating enzyme)"/>
    <property type="match status" value="1"/>
</dbReference>
<reference evidence="2 3" key="1">
    <citation type="journal article" date="2020" name="Nature">
        <title>Bacterial chemolithoautotrophy via manganese oxidation.</title>
        <authorList>
            <person name="Yu H."/>
            <person name="Leadbetter J.R."/>
        </authorList>
    </citation>
    <scope>NUCLEOTIDE SEQUENCE [LARGE SCALE GENOMIC DNA]</scope>
    <source>
        <strain evidence="2 3">Mn-1</strain>
    </source>
</reference>
<keyword evidence="3" id="KW-1185">Reference proteome</keyword>
<protein>
    <submittedName>
        <fullName evidence="2">Formylglycine-generating enzyme family protein</fullName>
    </submittedName>
</protein>
<dbReference type="InterPro" id="IPR005532">
    <property type="entry name" value="SUMF_dom"/>
</dbReference>
<feature type="domain" description="Sulfatase-modifying factor enzyme-like" evidence="1">
    <location>
        <begin position="1"/>
        <end position="235"/>
    </location>
</feature>
<dbReference type="InterPro" id="IPR051043">
    <property type="entry name" value="Sulfatase_Mod_Factor_Kinase"/>
</dbReference>
<proteinExistence type="predicted"/>
<dbReference type="AlphaFoldDB" id="A0A7X6DRY6"/>
<dbReference type="PANTHER" id="PTHR23150:SF19">
    <property type="entry name" value="FORMYLGLYCINE-GENERATING ENZYME"/>
    <property type="match status" value="1"/>
</dbReference>
<dbReference type="InterPro" id="IPR016187">
    <property type="entry name" value="CTDL_fold"/>
</dbReference>